<reference evidence="1" key="1">
    <citation type="submission" date="2019-09" db="EMBL/GenBank/DDBJ databases">
        <authorList>
            <person name="Cremers G."/>
        </authorList>
    </citation>
    <scope>NUCLEOTIDE SEQUENCE [LARGE SCALE GENOMIC DNA]</scope>
    <source>
        <strain evidence="1">3B</strain>
    </source>
</reference>
<dbReference type="RefSeq" id="WP_142524952.1">
    <property type="nucleotide sequence ID" value="NZ_CABFUZ020000101.1"/>
</dbReference>
<protein>
    <submittedName>
        <fullName evidence="1">Uncharacterized protein</fullName>
    </submittedName>
</protein>
<name>A0A5E6MAG6_9BACT</name>
<dbReference type="AlphaFoldDB" id="A0A5E6MAG6"/>
<evidence type="ECO:0000313" key="2">
    <source>
        <dbReference type="Proteomes" id="UP000381693"/>
    </source>
</evidence>
<proteinExistence type="predicted"/>
<evidence type="ECO:0000313" key="1">
    <source>
        <dbReference type="EMBL" id="VVM05959.1"/>
    </source>
</evidence>
<gene>
    <name evidence="1" type="ORF">MAMC_00886</name>
</gene>
<keyword evidence="2" id="KW-1185">Reference proteome</keyword>
<accession>A0A5E6MAG6</accession>
<dbReference type="Proteomes" id="UP000381693">
    <property type="component" value="Unassembled WGS sequence"/>
</dbReference>
<comment type="caution">
    <text evidence="1">The sequence shown here is derived from an EMBL/GenBank/DDBJ whole genome shotgun (WGS) entry which is preliminary data.</text>
</comment>
<organism evidence="1 2">
    <name type="scientific">Methylacidimicrobium cyclopophantes</name>
    <dbReference type="NCBI Taxonomy" id="1041766"/>
    <lineage>
        <taxon>Bacteria</taxon>
        <taxon>Pseudomonadati</taxon>
        <taxon>Verrucomicrobiota</taxon>
        <taxon>Methylacidimicrobium</taxon>
    </lineage>
</organism>
<sequence length="426" mass="48571">MPNSGLLAAKEWRISDVAFPLGERHLALLDRLGPVLHHFIQGCNLLYRWSVQGKAPAWIADLLDRGKPGDLVSLSRSAALANQLPCVIRPDLLWTESGFALCELDSVPGGIGVTAWLQERFAHWDSALVGGVDGMKQGFVHIFPEGDVVVSEEAASYWPEMEYLVGSERMRWAEDYRCGDRPIYRFFECFDWEKLVSLRESFDADRHRMTPPLKPYLEEKLWLALFWLRPFRDFWRRQLTEKGFRLLREIIPQSWILDPAPLPPQAVYPGLEVNDWKEVGQFSQSERDLVLKISGFSPLAWGSRGVFVGSDLAQTEWQERLTHALEEFTSHPWILQRFSKAAIVEHRFFTSNGEEETMLGRARISPYYFLIDGKAELRGALATICPADKKLVHGMRDAILVPATRMEEAGRAMGARERGRELDASS</sequence>
<dbReference type="EMBL" id="CABFUZ020000101">
    <property type="protein sequence ID" value="VVM05959.1"/>
    <property type="molecule type" value="Genomic_DNA"/>
</dbReference>
<dbReference type="OrthoDB" id="9763288at2"/>